<proteinExistence type="predicted"/>
<dbReference type="NCBIfam" id="NF033092">
    <property type="entry name" value="HK_WalK"/>
    <property type="match status" value="1"/>
</dbReference>
<gene>
    <name evidence="19" type="primary">walK</name>
    <name evidence="19" type="ORF">CEY16_11810</name>
</gene>
<dbReference type="SUPFAM" id="SSF55874">
    <property type="entry name" value="ATPase domain of HSP90 chaperone/DNA topoisomerase II/histidine kinase"/>
    <property type="match status" value="1"/>
</dbReference>
<dbReference type="GO" id="GO:0004721">
    <property type="term" value="F:phosphoprotein phosphatase activity"/>
    <property type="evidence" value="ECO:0007669"/>
    <property type="project" value="TreeGrafter"/>
</dbReference>
<comment type="caution">
    <text evidence="19">The sequence shown here is derived from an EMBL/GenBank/DDBJ whole genome shotgun (WGS) entry which is preliminary data.</text>
</comment>
<feature type="transmembrane region" description="Helical" evidence="14">
    <location>
        <begin position="12"/>
        <end position="35"/>
    </location>
</feature>
<dbReference type="GO" id="GO:0005524">
    <property type="term" value="F:ATP binding"/>
    <property type="evidence" value="ECO:0007669"/>
    <property type="project" value="UniProtKB-KW"/>
</dbReference>
<protein>
    <recommendedName>
        <fullName evidence="3">histidine kinase</fullName>
        <ecNumber evidence="3">2.7.13.3</ecNumber>
    </recommendedName>
</protein>
<dbReference type="Proteomes" id="UP000243524">
    <property type="component" value="Unassembled WGS sequence"/>
</dbReference>
<evidence type="ECO:0000256" key="8">
    <source>
        <dbReference type="ARBA" id="ARBA00022741"/>
    </source>
</evidence>
<keyword evidence="13 14" id="KW-0472">Membrane</keyword>
<evidence type="ECO:0000256" key="12">
    <source>
        <dbReference type="ARBA" id="ARBA00023012"/>
    </source>
</evidence>
<keyword evidence="12" id="KW-0902">Two-component regulatory system</keyword>
<dbReference type="Gene3D" id="3.30.450.20">
    <property type="entry name" value="PAS domain"/>
    <property type="match status" value="2"/>
</dbReference>
<dbReference type="GO" id="GO:0005886">
    <property type="term" value="C:plasma membrane"/>
    <property type="evidence" value="ECO:0007669"/>
    <property type="project" value="UniProtKB-SubCell"/>
</dbReference>
<evidence type="ECO:0000256" key="4">
    <source>
        <dbReference type="ARBA" id="ARBA00022475"/>
    </source>
</evidence>
<evidence type="ECO:0000256" key="11">
    <source>
        <dbReference type="ARBA" id="ARBA00022989"/>
    </source>
</evidence>
<dbReference type="Pfam" id="PF00672">
    <property type="entry name" value="HAMP"/>
    <property type="match status" value="1"/>
</dbReference>
<dbReference type="CDD" id="cd00130">
    <property type="entry name" value="PAS"/>
    <property type="match status" value="1"/>
</dbReference>
<dbReference type="InterPro" id="IPR036097">
    <property type="entry name" value="HisK_dim/P_sf"/>
</dbReference>
<dbReference type="CDD" id="cd06225">
    <property type="entry name" value="HAMP"/>
    <property type="match status" value="1"/>
</dbReference>
<dbReference type="Pfam" id="PF02518">
    <property type="entry name" value="HATPase_c"/>
    <property type="match status" value="1"/>
</dbReference>
<keyword evidence="7 14" id="KW-0812">Transmembrane</keyword>
<dbReference type="PRINTS" id="PR00344">
    <property type="entry name" value="BCTRLSENSOR"/>
</dbReference>
<dbReference type="FunFam" id="1.10.287.130:FF:000001">
    <property type="entry name" value="Two-component sensor histidine kinase"/>
    <property type="match status" value="1"/>
</dbReference>
<feature type="domain" description="Histidine kinase" evidence="15">
    <location>
        <begin position="388"/>
        <end position="606"/>
    </location>
</feature>
<comment type="catalytic activity">
    <reaction evidence="1">
        <text>ATP + protein L-histidine = ADP + protein N-phospho-L-histidine.</text>
        <dbReference type="EC" id="2.7.13.3"/>
    </reaction>
</comment>
<dbReference type="Gene3D" id="1.10.287.130">
    <property type="match status" value="1"/>
</dbReference>
<dbReference type="Pfam" id="PF23846">
    <property type="entry name" value="Cache_WalK"/>
    <property type="match status" value="1"/>
</dbReference>
<evidence type="ECO:0000259" key="17">
    <source>
        <dbReference type="PROSITE" id="PS50113"/>
    </source>
</evidence>
<keyword evidence="8" id="KW-0547">Nucleotide-binding</keyword>
<dbReference type="RefSeq" id="WP_101332237.1">
    <property type="nucleotide sequence ID" value="NZ_PJNH01000003.1"/>
</dbReference>
<evidence type="ECO:0000259" key="16">
    <source>
        <dbReference type="PROSITE" id="PS50112"/>
    </source>
</evidence>
<sequence length="612" mass="69308">MSKFWGFFKSIQIKFIIVYILLLLIAIQVIGAYFVNQLEGQLRDNFNESINERIQLLSYNLEQAFLTERGEEASEDTPTLENDVQSIIYDFDSEDITEIQVINSNGRVLGTTNQADLINVGKRTTDLGIQRALTGNREQDIYYNPQNGHRTWVISAPIQNNGQETVGALNIEASLEGVDGQLEDINRIFANGTLLAITVSALLGILVARTITKPIMEMRRQATVMATGDFSKKVNVYGNDEIGQLAVTFNDLNDQLQLAQATTEGERRKLSLVLSNMTDGVIATDRSGDIILMNEPASKLIGKDYIEVQGKPILDILGINDNVSDLFEVREANSIIIDYSEEDEQLLLKANFSVIQDENNEMNGFITVISDVTEQEKVERERREFVANVSHELRTPLTTMKSYLETLTEGDTWKDETIAPKFLNVTQTETERMIRLVNDLLQLSKMDNKDYRLNKERVEYIHFINHIVDRFEMNLKEGLSIERYLPKGECYVWIDSDKLTQVLDNIISNAIKYSPEGGKINVEVIQENHRLLTQVSDEGVGIPEDNVEKIFDRFYRVDKARSRQLGGTGLGLAISKEMIEAHDGKIWAKSKENKGTTITFSLPLMRKKRGSN</sequence>
<keyword evidence="10" id="KW-0067">ATP-binding</keyword>
<keyword evidence="6" id="KW-0808">Transferase</keyword>
<dbReference type="InterPro" id="IPR050351">
    <property type="entry name" value="BphY/WalK/GraS-like"/>
</dbReference>
<dbReference type="InterPro" id="IPR005467">
    <property type="entry name" value="His_kinase_dom"/>
</dbReference>
<dbReference type="PROSITE" id="PS50109">
    <property type="entry name" value="HIS_KIN"/>
    <property type="match status" value="1"/>
</dbReference>
<evidence type="ECO:0000256" key="2">
    <source>
        <dbReference type="ARBA" id="ARBA00004651"/>
    </source>
</evidence>
<dbReference type="PROSITE" id="PS50885">
    <property type="entry name" value="HAMP"/>
    <property type="match status" value="1"/>
</dbReference>
<feature type="domain" description="HAMP" evidence="18">
    <location>
        <begin position="209"/>
        <end position="261"/>
    </location>
</feature>
<dbReference type="AlphaFoldDB" id="A0A2I0QSW2"/>
<evidence type="ECO:0000256" key="14">
    <source>
        <dbReference type="SAM" id="Phobius"/>
    </source>
</evidence>
<evidence type="ECO:0000259" key="15">
    <source>
        <dbReference type="PROSITE" id="PS50109"/>
    </source>
</evidence>
<feature type="domain" description="PAC" evidence="17">
    <location>
        <begin position="330"/>
        <end position="384"/>
    </location>
</feature>
<dbReference type="SUPFAM" id="SSF103190">
    <property type="entry name" value="Sensory domain-like"/>
    <property type="match status" value="1"/>
</dbReference>
<dbReference type="GO" id="GO:0000155">
    <property type="term" value="F:phosphorelay sensor kinase activity"/>
    <property type="evidence" value="ECO:0007669"/>
    <property type="project" value="InterPro"/>
</dbReference>
<dbReference type="PANTHER" id="PTHR45453">
    <property type="entry name" value="PHOSPHATE REGULON SENSOR PROTEIN PHOR"/>
    <property type="match status" value="1"/>
</dbReference>
<dbReference type="InterPro" id="IPR004358">
    <property type="entry name" value="Sig_transdc_His_kin-like_C"/>
</dbReference>
<dbReference type="Gene3D" id="1.10.8.500">
    <property type="entry name" value="HAMP domain in histidine kinase"/>
    <property type="match status" value="1"/>
</dbReference>
<dbReference type="Pfam" id="PF13426">
    <property type="entry name" value="PAS_9"/>
    <property type="match status" value="1"/>
</dbReference>
<dbReference type="EMBL" id="PJNH01000003">
    <property type="protein sequence ID" value="PKR77409.1"/>
    <property type="molecule type" value="Genomic_DNA"/>
</dbReference>
<feature type="transmembrane region" description="Helical" evidence="14">
    <location>
        <begin position="188"/>
        <end position="211"/>
    </location>
</feature>
<comment type="subcellular location">
    <subcellularLocation>
        <location evidence="2">Cell membrane</location>
        <topology evidence="2">Multi-pass membrane protein</topology>
    </subcellularLocation>
</comment>
<keyword evidence="9 19" id="KW-0418">Kinase</keyword>
<evidence type="ECO:0000256" key="9">
    <source>
        <dbReference type="ARBA" id="ARBA00022777"/>
    </source>
</evidence>
<dbReference type="SMART" id="SM00388">
    <property type="entry name" value="HisKA"/>
    <property type="match status" value="1"/>
</dbReference>
<evidence type="ECO:0000256" key="6">
    <source>
        <dbReference type="ARBA" id="ARBA00022679"/>
    </source>
</evidence>
<evidence type="ECO:0000259" key="18">
    <source>
        <dbReference type="PROSITE" id="PS50885"/>
    </source>
</evidence>
<dbReference type="InterPro" id="IPR000700">
    <property type="entry name" value="PAS-assoc_C"/>
</dbReference>
<dbReference type="CDD" id="cd00075">
    <property type="entry name" value="HATPase"/>
    <property type="match status" value="1"/>
</dbReference>
<dbReference type="SMART" id="SM00304">
    <property type="entry name" value="HAMP"/>
    <property type="match status" value="1"/>
</dbReference>
<dbReference type="EC" id="2.7.13.3" evidence="3"/>
<feature type="domain" description="PAS" evidence="16">
    <location>
        <begin position="266"/>
        <end position="321"/>
    </location>
</feature>
<dbReference type="SUPFAM" id="SSF158472">
    <property type="entry name" value="HAMP domain-like"/>
    <property type="match status" value="1"/>
</dbReference>
<dbReference type="NCBIfam" id="TIGR00229">
    <property type="entry name" value="sensory_box"/>
    <property type="match status" value="1"/>
</dbReference>
<dbReference type="Pfam" id="PF00512">
    <property type="entry name" value="HisKA"/>
    <property type="match status" value="1"/>
</dbReference>
<dbReference type="SMART" id="SM00387">
    <property type="entry name" value="HATPase_c"/>
    <property type="match status" value="1"/>
</dbReference>
<dbReference type="PANTHER" id="PTHR45453:SF1">
    <property type="entry name" value="PHOSPHATE REGULON SENSOR PROTEIN PHOR"/>
    <property type="match status" value="1"/>
</dbReference>
<keyword evidence="11 14" id="KW-1133">Transmembrane helix</keyword>
<dbReference type="SUPFAM" id="SSF47384">
    <property type="entry name" value="Homodimeric domain of signal transducing histidine kinase"/>
    <property type="match status" value="1"/>
</dbReference>
<organism evidence="19 20">
    <name type="scientific">Halalkalibacillus sediminis</name>
    <dbReference type="NCBI Taxonomy" id="2018042"/>
    <lineage>
        <taxon>Bacteria</taxon>
        <taxon>Bacillati</taxon>
        <taxon>Bacillota</taxon>
        <taxon>Bacilli</taxon>
        <taxon>Bacillales</taxon>
        <taxon>Bacillaceae</taxon>
        <taxon>Halalkalibacillus</taxon>
    </lineage>
</organism>
<evidence type="ECO:0000256" key="10">
    <source>
        <dbReference type="ARBA" id="ARBA00022840"/>
    </source>
</evidence>
<evidence type="ECO:0000256" key="13">
    <source>
        <dbReference type="ARBA" id="ARBA00023136"/>
    </source>
</evidence>
<name>A0A2I0QSW2_9BACI</name>
<dbReference type="PROSITE" id="PS50113">
    <property type="entry name" value="PAC"/>
    <property type="match status" value="1"/>
</dbReference>
<dbReference type="OrthoDB" id="9813151at2"/>
<dbReference type="InterPro" id="IPR049814">
    <property type="entry name" value="Resp_reg_WalK"/>
</dbReference>
<dbReference type="SMART" id="SM00091">
    <property type="entry name" value="PAS"/>
    <property type="match status" value="1"/>
</dbReference>
<dbReference type="InterPro" id="IPR003594">
    <property type="entry name" value="HATPase_dom"/>
</dbReference>
<evidence type="ECO:0000313" key="19">
    <source>
        <dbReference type="EMBL" id="PKR77409.1"/>
    </source>
</evidence>
<evidence type="ECO:0000256" key="5">
    <source>
        <dbReference type="ARBA" id="ARBA00022553"/>
    </source>
</evidence>
<dbReference type="InterPro" id="IPR057640">
    <property type="entry name" value="Cache_WalK"/>
</dbReference>
<evidence type="ECO:0000256" key="7">
    <source>
        <dbReference type="ARBA" id="ARBA00022692"/>
    </source>
</evidence>
<dbReference type="CDD" id="cd00082">
    <property type="entry name" value="HisKA"/>
    <property type="match status" value="1"/>
</dbReference>
<dbReference type="FunFam" id="3.30.565.10:FF:000006">
    <property type="entry name" value="Sensor histidine kinase WalK"/>
    <property type="match status" value="1"/>
</dbReference>
<dbReference type="Gene3D" id="3.30.565.10">
    <property type="entry name" value="Histidine kinase-like ATPase, C-terminal domain"/>
    <property type="match status" value="1"/>
</dbReference>
<dbReference type="GO" id="GO:0016036">
    <property type="term" value="P:cellular response to phosphate starvation"/>
    <property type="evidence" value="ECO:0007669"/>
    <property type="project" value="TreeGrafter"/>
</dbReference>
<dbReference type="InterPro" id="IPR003661">
    <property type="entry name" value="HisK_dim/P_dom"/>
</dbReference>
<evidence type="ECO:0000256" key="3">
    <source>
        <dbReference type="ARBA" id="ARBA00012438"/>
    </source>
</evidence>
<accession>A0A2I0QSW2</accession>
<dbReference type="PROSITE" id="PS50112">
    <property type="entry name" value="PAS"/>
    <property type="match status" value="1"/>
</dbReference>
<keyword evidence="5" id="KW-0597">Phosphoprotein</keyword>
<keyword evidence="20" id="KW-1185">Reference proteome</keyword>
<evidence type="ECO:0000313" key="20">
    <source>
        <dbReference type="Proteomes" id="UP000243524"/>
    </source>
</evidence>
<dbReference type="InterPro" id="IPR000014">
    <property type="entry name" value="PAS"/>
</dbReference>
<dbReference type="InterPro" id="IPR003660">
    <property type="entry name" value="HAMP_dom"/>
</dbReference>
<reference evidence="19 20" key="1">
    <citation type="submission" date="2017-06" db="EMBL/GenBank/DDBJ databases">
        <title>the draft geome sequence of Illustriluteabacillus marina B3227.</title>
        <authorList>
            <person name="He R.-H."/>
            <person name="Du Z.-J."/>
        </authorList>
    </citation>
    <scope>NUCLEOTIDE SEQUENCE [LARGE SCALE GENOMIC DNA]</scope>
    <source>
        <strain evidence="19 20">B3227</strain>
    </source>
</reference>
<dbReference type="InterPro" id="IPR029151">
    <property type="entry name" value="Sensor-like_sf"/>
</dbReference>
<dbReference type="InterPro" id="IPR036890">
    <property type="entry name" value="HATPase_C_sf"/>
</dbReference>
<evidence type="ECO:0000256" key="1">
    <source>
        <dbReference type="ARBA" id="ARBA00000085"/>
    </source>
</evidence>
<dbReference type="SUPFAM" id="SSF55785">
    <property type="entry name" value="PYP-like sensor domain (PAS domain)"/>
    <property type="match status" value="1"/>
</dbReference>
<dbReference type="InterPro" id="IPR035965">
    <property type="entry name" value="PAS-like_dom_sf"/>
</dbReference>
<keyword evidence="4" id="KW-1003">Cell membrane</keyword>